<dbReference type="EMBL" id="UINC01109323">
    <property type="protein sequence ID" value="SVC76068.1"/>
    <property type="molecule type" value="Genomic_DNA"/>
</dbReference>
<evidence type="ECO:0000256" key="3">
    <source>
        <dbReference type="ARBA" id="ARBA00022475"/>
    </source>
</evidence>
<organism evidence="8">
    <name type="scientific">marine metagenome</name>
    <dbReference type="NCBI Taxonomy" id="408172"/>
    <lineage>
        <taxon>unclassified sequences</taxon>
        <taxon>metagenomes</taxon>
        <taxon>ecological metagenomes</taxon>
    </lineage>
</organism>
<evidence type="ECO:0000256" key="5">
    <source>
        <dbReference type="ARBA" id="ARBA00022989"/>
    </source>
</evidence>
<dbReference type="PANTHER" id="PTHR42865:SF7">
    <property type="entry name" value="PROTON_GLUTAMATE-ASPARTATE SYMPORTER"/>
    <property type="match status" value="1"/>
</dbReference>
<evidence type="ECO:0000256" key="7">
    <source>
        <dbReference type="SAM" id="Phobius"/>
    </source>
</evidence>
<dbReference type="Gene3D" id="1.10.3860.10">
    <property type="entry name" value="Sodium:dicarboxylate symporter"/>
    <property type="match status" value="1"/>
</dbReference>
<accession>A0A382PTU5</accession>
<dbReference type="GO" id="GO:0005886">
    <property type="term" value="C:plasma membrane"/>
    <property type="evidence" value="ECO:0007669"/>
    <property type="project" value="UniProtKB-SubCell"/>
</dbReference>
<dbReference type="AlphaFoldDB" id="A0A382PTU5"/>
<dbReference type="PANTHER" id="PTHR42865">
    <property type="entry name" value="PROTON/GLUTAMATE-ASPARTATE SYMPORTER"/>
    <property type="match status" value="1"/>
</dbReference>
<evidence type="ECO:0000256" key="1">
    <source>
        <dbReference type="ARBA" id="ARBA00004651"/>
    </source>
</evidence>
<comment type="subcellular location">
    <subcellularLocation>
        <location evidence="1">Cell membrane</location>
        <topology evidence="1">Multi-pass membrane protein</topology>
    </subcellularLocation>
</comment>
<evidence type="ECO:0000256" key="2">
    <source>
        <dbReference type="ARBA" id="ARBA00022448"/>
    </source>
</evidence>
<feature type="non-terminal residue" evidence="8">
    <location>
        <position position="1"/>
    </location>
</feature>
<evidence type="ECO:0000256" key="4">
    <source>
        <dbReference type="ARBA" id="ARBA00022692"/>
    </source>
</evidence>
<dbReference type="GO" id="GO:0015293">
    <property type="term" value="F:symporter activity"/>
    <property type="evidence" value="ECO:0007669"/>
    <property type="project" value="UniProtKB-KW"/>
</dbReference>
<keyword evidence="4 7" id="KW-0812">Transmembrane</keyword>
<feature type="transmembrane region" description="Helical" evidence="7">
    <location>
        <begin position="12"/>
        <end position="33"/>
    </location>
</feature>
<gene>
    <name evidence="8" type="ORF">METZ01_LOCUS328922</name>
</gene>
<dbReference type="SUPFAM" id="SSF118215">
    <property type="entry name" value="Proton glutamate symport protein"/>
    <property type="match status" value="1"/>
</dbReference>
<keyword evidence="6 7" id="KW-0472">Membrane</keyword>
<reference evidence="8" key="1">
    <citation type="submission" date="2018-05" db="EMBL/GenBank/DDBJ databases">
        <authorList>
            <person name="Lanie J.A."/>
            <person name="Ng W.-L."/>
            <person name="Kazmierczak K.M."/>
            <person name="Andrzejewski T.M."/>
            <person name="Davidsen T.M."/>
            <person name="Wayne K.J."/>
            <person name="Tettelin H."/>
            <person name="Glass J.I."/>
            <person name="Rusch D."/>
            <person name="Podicherti R."/>
            <person name="Tsui H.-C.T."/>
            <person name="Winkler M.E."/>
        </authorList>
    </citation>
    <scope>NUCLEOTIDE SEQUENCE</scope>
</reference>
<protein>
    <recommendedName>
        <fullName evidence="9">Dicarboxylate/amino acid:cation symporter</fullName>
    </recommendedName>
</protein>
<keyword evidence="5 7" id="KW-1133">Transmembrane helix</keyword>
<dbReference type="InterPro" id="IPR001991">
    <property type="entry name" value="Na-dicarboxylate_symporter"/>
</dbReference>
<keyword evidence="2" id="KW-0813">Transport</keyword>
<dbReference type="InterPro" id="IPR036458">
    <property type="entry name" value="Na:dicarbo_symporter_sf"/>
</dbReference>
<sequence length="175" mass="18703">LRFSGQRRTTGVIRDYFLPTAIFAAGTCSSLLTLPVNLANVKKQGVSTKIADFVLPIGSVINLDASALAYVAYAPFVLTYLFGIQVDLATLLMTWPAIVLFTIAAPGLPAGMGTALWSATLFASVLNLPESIASEFIATWIAMSSGLPDMMRTATNCTGDGFTSMIMQRFYGDKD</sequence>
<name>A0A382PTU5_9ZZZZ</name>
<evidence type="ECO:0008006" key="9">
    <source>
        <dbReference type="Google" id="ProtNLM"/>
    </source>
</evidence>
<proteinExistence type="predicted"/>
<evidence type="ECO:0000313" key="8">
    <source>
        <dbReference type="EMBL" id="SVC76068.1"/>
    </source>
</evidence>
<dbReference type="Pfam" id="PF00375">
    <property type="entry name" value="SDF"/>
    <property type="match status" value="1"/>
</dbReference>
<keyword evidence="3" id="KW-1003">Cell membrane</keyword>
<evidence type="ECO:0000256" key="6">
    <source>
        <dbReference type="ARBA" id="ARBA00023136"/>
    </source>
</evidence>